<keyword evidence="3 5" id="KW-0175">Coiled coil</keyword>
<reference evidence="8" key="1">
    <citation type="submission" date="2016-11" db="UniProtKB">
        <authorList>
            <consortium name="WormBaseParasite"/>
        </authorList>
    </citation>
    <scope>IDENTIFICATION</scope>
</reference>
<dbReference type="WBParaSite" id="maker-unitig_7649-snap-gene-0.3-mRNA-1">
    <property type="protein sequence ID" value="maker-unitig_7649-snap-gene-0.3-mRNA-1"/>
    <property type="gene ID" value="maker-unitig_7649-snap-gene-0.3"/>
</dbReference>
<dbReference type="PANTHER" id="PTHR22902:SF27">
    <property type="entry name" value="PLECKSTRIN HOMOLOGY DOMAIN-CONTAINING FAMILY A MEMBER 3"/>
    <property type="match status" value="1"/>
</dbReference>
<dbReference type="InterPro" id="IPR045188">
    <property type="entry name" value="Boi1/Boi2-like"/>
</dbReference>
<dbReference type="Pfam" id="PF00169">
    <property type="entry name" value="PH"/>
    <property type="match status" value="1"/>
</dbReference>
<dbReference type="AlphaFoldDB" id="A0A1I8FUI4"/>
<keyword evidence="2" id="KW-0597">Phosphoprotein</keyword>
<evidence type="ECO:0000256" key="4">
    <source>
        <dbReference type="ARBA" id="ARBA00023242"/>
    </source>
</evidence>
<feature type="domain" description="PH" evidence="6">
    <location>
        <begin position="175"/>
        <end position="271"/>
    </location>
</feature>
<dbReference type="Proteomes" id="UP000095280">
    <property type="component" value="Unplaced"/>
</dbReference>
<dbReference type="GO" id="GO:0005769">
    <property type="term" value="C:early endosome"/>
    <property type="evidence" value="ECO:0007669"/>
    <property type="project" value="TreeGrafter"/>
</dbReference>
<dbReference type="InterPro" id="IPR040661">
    <property type="entry name" value="LZ3wCH"/>
</dbReference>
<dbReference type="GO" id="GO:0007032">
    <property type="term" value="P:endosome organization"/>
    <property type="evidence" value="ECO:0007669"/>
    <property type="project" value="TreeGrafter"/>
</dbReference>
<evidence type="ECO:0000256" key="1">
    <source>
        <dbReference type="ARBA" id="ARBA00004123"/>
    </source>
</evidence>
<dbReference type="GO" id="GO:0005802">
    <property type="term" value="C:trans-Golgi network"/>
    <property type="evidence" value="ECO:0007669"/>
    <property type="project" value="TreeGrafter"/>
</dbReference>
<proteinExistence type="predicted"/>
<dbReference type="Gene3D" id="2.30.29.30">
    <property type="entry name" value="Pleckstrin-homology domain (PH domain)/Phosphotyrosine-binding domain (PTB)"/>
    <property type="match status" value="1"/>
</dbReference>
<evidence type="ECO:0000313" key="7">
    <source>
        <dbReference type="Proteomes" id="UP000095280"/>
    </source>
</evidence>
<evidence type="ECO:0000313" key="8">
    <source>
        <dbReference type="WBParaSite" id="maker-unitig_7649-snap-gene-0.3-mRNA-1"/>
    </source>
</evidence>
<sequence length="306" mass="32613">KLGERLRARLRAAEAALSETREQRRRLEAELAEAKAAAAAADAAEGDNDGEAERTRLAAALAEAESANSAADERLKRLRDCDPAALDGLLDETRAAYAGANRWTDNAFALSGWLRAKFPATDSAAVAKQFGIAEDLDYVARPDLAPSTEAREEGNKASQLEFALNALQAATGSERAAKEGGLHKWTNYLSGWQPRWFRLSEGSQLSYYLSKEEVSSGCRGSVNISVCDVLPSQHDPLRFDLSIPGEQLWHLRATTQADRQSWIVAIAPPRPASLTGSGRPDGAAPSAAAAAAAASVCPASTPGRWS</sequence>
<dbReference type="GO" id="GO:0001881">
    <property type="term" value="P:receptor recycling"/>
    <property type="evidence" value="ECO:0007669"/>
    <property type="project" value="TreeGrafter"/>
</dbReference>
<dbReference type="InterPro" id="IPR011993">
    <property type="entry name" value="PH-like_dom_sf"/>
</dbReference>
<keyword evidence="7" id="KW-1185">Reference proteome</keyword>
<organism evidence="7 8">
    <name type="scientific">Macrostomum lignano</name>
    <dbReference type="NCBI Taxonomy" id="282301"/>
    <lineage>
        <taxon>Eukaryota</taxon>
        <taxon>Metazoa</taxon>
        <taxon>Spiralia</taxon>
        <taxon>Lophotrochozoa</taxon>
        <taxon>Platyhelminthes</taxon>
        <taxon>Rhabditophora</taxon>
        <taxon>Macrostomorpha</taxon>
        <taxon>Macrostomida</taxon>
        <taxon>Macrostomidae</taxon>
        <taxon>Macrostomum</taxon>
    </lineage>
</organism>
<dbReference type="SMART" id="SM00233">
    <property type="entry name" value="PH"/>
    <property type="match status" value="1"/>
</dbReference>
<dbReference type="GO" id="GO:0005829">
    <property type="term" value="C:cytosol"/>
    <property type="evidence" value="ECO:0007669"/>
    <property type="project" value="GOC"/>
</dbReference>
<feature type="coiled-coil region" evidence="5">
    <location>
        <begin position="3"/>
        <end position="81"/>
    </location>
</feature>
<dbReference type="InterPro" id="IPR001849">
    <property type="entry name" value="PH_domain"/>
</dbReference>
<accession>A0A1I8FUI4</accession>
<name>A0A1I8FUI4_9PLAT</name>
<dbReference type="PANTHER" id="PTHR22902">
    <property type="entry name" value="SESQUIPEDALIAN"/>
    <property type="match status" value="1"/>
</dbReference>
<evidence type="ECO:0000256" key="2">
    <source>
        <dbReference type="ARBA" id="ARBA00022553"/>
    </source>
</evidence>
<evidence type="ECO:0000256" key="3">
    <source>
        <dbReference type="ARBA" id="ARBA00023054"/>
    </source>
</evidence>
<dbReference type="GO" id="GO:0005634">
    <property type="term" value="C:nucleus"/>
    <property type="evidence" value="ECO:0007669"/>
    <property type="project" value="UniProtKB-SubCell"/>
</dbReference>
<comment type="subcellular location">
    <subcellularLocation>
        <location evidence="1">Nucleus</location>
    </subcellularLocation>
</comment>
<dbReference type="GO" id="GO:0055037">
    <property type="term" value="C:recycling endosome"/>
    <property type="evidence" value="ECO:0007669"/>
    <property type="project" value="TreeGrafter"/>
</dbReference>
<dbReference type="SUPFAM" id="SSF50729">
    <property type="entry name" value="PH domain-like"/>
    <property type="match status" value="1"/>
</dbReference>
<dbReference type="Pfam" id="PF18517">
    <property type="entry name" value="LZ3wCH"/>
    <property type="match status" value="1"/>
</dbReference>
<evidence type="ECO:0000256" key="5">
    <source>
        <dbReference type="SAM" id="Coils"/>
    </source>
</evidence>
<keyword evidence="4" id="KW-0539">Nucleus</keyword>
<dbReference type="GO" id="GO:0042147">
    <property type="term" value="P:retrograde transport, endosome to Golgi"/>
    <property type="evidence" value="ECO:0007669"/>
    <property type="project" value="TreeGrafter"/>
</dbReference>
<dbReference type="PROSITE" id="PS50003">
    <property type="entry name" value="PH_DOMAIN"/>
    <property type="match status" value="1"/>
</dbReference>
<protein>
    <submittedName>
        <fullName evidence="8">PH domain-containing protein</fullName>
    </submittedName>
</protein>
<evidence type="ECO:0000259" key="6">
    <source>
        <dbReference type="PROSITE" id="PS50003"/>
    </source>
</evidence>